<protein>
    <submittedName>
        <fullName evidence="3">Epoxide hydrolase A</fullName>
    </submittedName>
</protein>
<dbReference type="EMBL" id="AP022564">
    <property type="protein sequence ID" value="BBX20866.1"/>
    <property type="molecule type" value="Genomic_DNA"/>
</dbReference>
<dbReference type="PRINTS" id="PR00412">
    <property type="entry name" value="EPOXHYDRLASE"/>
</dbReference>
<evidence type="ECO:0000313" key="3">
    <source>
        <dbReference type="EMBL" id="BBX20866.1"/>
    </source>
</evidence>
<dbReference type="Pfam" id="PF00561">
    <property type="entry name" value="Abhydrolase_1"/>
    <property type="match status" value="1"/>
</dbReference>
<proteinExistence type="predicted"/>
<organism evidence="3 4">
    <name type="scientific">Mycolicibacter terrae</name>
    <dbReference type="NCBI Taxonomy" id="1788"/>
    <lineage>
        <taxon>Bacteria</taxon>
        <taxon>Bacillati</taxon>
        <taxon>Actinomycetota</taxon>
        <taxon>Actinomycetes</taxon>
        <taxon>Mycobacteriales</taxon>
        <taxon>Mycobacteriaceae</taxon>
        <taxon>Mycolicibacter</taxon>
    </lineage>
</organism>
<dbReference type="Gene3D" id="3.40.50.1820">
    <property type="entry name" value="alpha/beta hydrolase"/>
    <property type="match status" value="1"/>
</dbReference>
<dbReference type="SUPFAM" id="SSF53474">
    <property type="entry name" value="alpha/beta-Hydrolases"/>
    <property type="match status" value="1"/>
</dbReference>
<name>A0AAD1HZ50_9MYCO</name>
<feature type="domain" description="AB hydrolase-1" evidence="2">
    <location>
        <begin position="49"/>
        <end position="325"/>
    </location>
</feature>
<dbReference type="PANTHER" id="PTHR43329">
    <property type="entry name" value="EPOXIDE HYDROLASE"/>
    <property type="match status" value="1"/>
</dbReference>
<dbReference type="InterPro" id="IPR000073">
    <property type="entry name" value="AB_hydrolase_1"/>
</dbReference>
<evidence type="ECO:0000256" key="1">
    <source>
        <dbReference type="ARBA" id="ARBA00022801"/>
    </source>
</evidence>
<dbReference type="GO" id="GO:0016787">
    <property type="term" value="F:hydrolase activity"/>
    <property type="evidence" value="ECO:0007669"/>
    <property type="project" value="UniProtKB-KW"/>
</dbReference>
<keyword evidence="1 3" id="KW-0378">Hydrolase</keyword>
<dbReference type="AlphaFoldDB" id="A0AAD1HZ50"/>
<accession>A0AAD1HZ50</accession>
<sequence>MLRPGNLFSVRTQVCFGGTVANPIERFVNTNGVTLRVIEAGQHNGPNAPVVLLAHGFPELAYSWRHQIPALADAGFHVLAPDQRGYGGSTRPDELTAYDITALTGDLVGLLDDVGADRAVWIGHDWGGPVVWSAAQLHPERVSGVVGLSVPPVPRPQVRPTEAFGKIFGENFFYMLYFQQPGVADAELGSDPARTMRRMMGSLSPADRDSALLMTAPGPMGFIDRLAEPAARPDWISADELDHYIAEFTRTGFTGGLNWYRNLDRNWEIMANPPSATIDVPALFIAGTADPVLAFTRRDRSHELVSGPYREVLIDGAGHWLQQERPDEVNAALLEFLAAVPSGRVS</sequence>
<keyword evidence="4" id="KW-1185">Reference proteome</keyword>
<reference evidence="3 4" key="1">
    <citation type="journal article" date="2019" name="Emerg. Microbes Infect.">
        <title>Comprehensive subspecies identification of 175 nontuberculous mycobacteria species based on 7547 genomic profiles.</title>
        <authorList>
            <person name="Matsumoto Y."/>
            <person name="Kinjo T."/>
            <person name="Motooka D."/>
            <person name="Nabeya D."/>
            <person name="Jung N."/>
            <person name="Uechi K."/>
            <person name="Horii T."/>
            <person name="Iida T."/>
            <person name="Fujita J."/>
            <person name="Nakamura S."/>
        </authorList>
    </citation>
    <scope>NUCLEOTIDE SEQUENCE [LARGE SCALE GENOMIC DNA]</scope>
    <source>
        <strain evidence="3 4">JCM 12143</strain>
    </source>
</reference>
<dbReference type="InterPro" id="IPR029058">
    <property type="entry name" value="AB_hydrolase_fold"/>
</dbReference>
<dbReference type="Proteomes" id="UP000467636">
    <property type="component" value="Chromosome"/>
</dbReference>
<dbReference type="InterPro" id="IPR000639">
    <property type="entry name" value="Epox_hydrolase-like"/>
</dbReference>
<gene>
    <name evidence="3" type="primary">ephA</name>
    <name evidence="3" type="ORF">MTER_02770</name>
</gene>
<evidence type="ECO:0000259" key="2">
    <source>
        <dbReference type="Pfam" id="PF00561"/>
    </source>
</evidence>
<evidence type="ECO:0000313" key="4">
    <source>
        <dbReference type="Proteomes" id="UP000467636"/>
    </source>
</evidence>